<accession>A0ACC3DVZ4</accession>
<gene>
    <name evidence="1" type="ORF">LTS18_012429</name>
</gene>
<evidence type="ECO:0000313" key="1">
    <source>
        <dbReference type="EMBL" id="KAK3080861.1"/>
    </source>
</evidence>
<reference evidence="1" key="1">
    <citation type="submission" date="2024-09" db="EMBL/GenBank/DDBJ databases">
        <title>Black Yeasts Isolated from many extreme environments.</title>
        <authorList>
            <person name="Coleine C."/>
            <person name="Stajich J.E."/>
            <person name="Selbmann L."/>
        </authorList>
    </citation>
    <scope>NUCLEOTIDE SEQUENCE</scope>
    <source>
        <strain evidence="1">CCFEE 5737</strain>
    </source>
</reference>
<evidence type="ECO:0000313" key="2">
    <source>
        <dbReference type="Proteomes" id="UP001186974"/>
    </source>
</evidence>
<organism evidence="1 2">
    <name type="scientific">Coniosporium uncinatum</name>
    <dbReference type="NCBI Taxonomy" id="93489"/>
    <lineage>
        <taxon>Eukaryota</taxon>
        <taxon>Fungi</taxon>
        <taxon>Dikarya</taxon>
        <taxon>Ascomycota</taxon>
        <taxon>Pezizomycotina</taxon>
        <taxon>Dothideomycetes</taxon>
        <taxon>Dothideomycetes incertae sedis</taxon>
        <taxon>Coniosporium</taxon>
    </lineage>
</organism>
<dbReference type="EMBL" id="JAWDJW010000372">
    <property type="protein sequence ID" value="KAK3080861.1"/>
    <property type="molecule type" value="Genomic_DNA"/>
</dbReference>
<dbReference type="Proteomes" id="UP001186974">
    <property type="component" value="Unassembled WGS sequence"/>
</dbReference>
<name>A0ACC3DVZ4_9PEZI</name>
<comment type="caution">
    <text evidence="1">The sequence shown here is derived from an EMBL/GenBank/DDBJ whole genome shotgun (WGS) entry which is preliminary data.</text>
</comment>
<sequence length="149" mass="16138">MDEKKNVNEVVANHGVESSDSSGLDADDTAVKAQMGKKQQLKVDYPYTMYQTPAYVFQRRFNFISILALSATLLSSWEALGSSVGTGLYARGPATLILGFLLTGSGTLALAALISEMASMCPVSGAQYHWTYMFAPPKLRTPITFIQGM</sequence>
<proteinExistence type="predicted"/>
<protein>
    <submittedName>
        <fullName evidence="1">Uncharacterized protein</fullName>
    </submittedName>
</protein>
<keyword evidence="2" id="KW-1185">Reference proteome</keyword>